<keyword evidence="3" id="KW-0597">Phosphoprotein</keyword>
<dbReference type="CDD" id="cd19531">
    <property type="entry name" value="LCL_NRPS-like"/>
    <property type="match status" value="4"/>
</dbReference>
<dbReference type="InterPro" id="IPR029058">
    <property type="entry name" value="AB_hydrolase_fold"/>
</dbReference>
<dbReference type="InterPro" id="IPR001242">
    <property type="entry name" value="Condensation_dom"/>
</dbReference>
<feature type="domain" description="Carrier" evidence="5">
    <location>
        <begin position="3722"/>
        <end position="3797"/>
    </location>
</feature>
<sequence length="5081" mass="568237">MSKSFIHSVIENKAALLKDKAAIEESHDVISYEALSKESNRLSHVLLSLGIIPGSNVGVVMHASIRLAVAMLSCFKTNQVYVPLDIDQAPARVLQMLSLTTPAALITFSEDLDKLQQFLLQRKVHIPLLIGLPAAAHTLLADLQLDASMIETQESGYTLARLTGDVYTCETLTLSAFSTALPAVAQQADDSNYIFFTSGTTGTPKGILGCHESLSHYIHWHAGELNIDESGRISQLAPVTFDASLKDILTALSTGATLCIPDPAVRYQLPALVKWLYNSGITLLQTVPSLFRLITRTMKEQQIILPQLKYVVLAGEKLYGKDLLNWRAVAGEHTVIYNMYGLTETTILKSSYRIPHWEWQAGEVIPVGKAISNTQLAVINESGLCTGGEIGEVYIKSPYVTKGYINQQDAQPLFVQNPLVKDREDIVCRTGDLGRYRPDGMLELLGRRDEQVKIHGVRVELDAVKSSMLKQEGVDQVELIVYQDDDFQQELICYYTGNPRKDADLRELLAEELPVSHLPAHYVWLASFPLNINGKVDRKRLPRPEQLMAGQQFDAPHAGLEQQLLTIWQAILGITTISRDASFFVNGGSSLKAIQLISRIYKEHDVQLTIADIFKHTSIAGQAVLIREAKKAVFQSIRPVAAQPYYALSYSQRRLWLQSQRLQDAQPFNGLETYRLKGKLNREALTSAFYTLLERHESLRTVFILHNGEPKQKICNLAESGFAISFQDISAGEDIAGIIAQRQKEVVETPYDLEKGPLLRIVLLQTAAEEFTLLFGIHHIISDEWSMQLMIKELLLLYNAFHDGQGNPLSPLQLQYKDYAAWQMTQVTNSDHSTHRKYWLEQLGGEIQALLLPVDRQRPQIPTYRGAQYHFNIDKERSTALQVYLNKQEATLFMGLVALVKTLLFRYTGQSDIVIGTPVAGREHTELEDQIGYYLNTLALRTQVDGNAGFSALLEAVKHCAVNGFQHQAYPFDLLVDELGADADPARNPLFDVAVVLQNVQLDTSAVQEMKGIEIETAPSLLSISKGDLRFQFSIRNDMLEAGIEYNTDLFNESRITTISEDLNRLLTAILEAPDRSLRTLAYHNKSVPEGAVSFDKRQLVKPHKPVQQLFADTAAQYPLLVAIEEEAGRISYEELEKDSNRLARLLKAKGVVPGDTISVVLPSGINLVTAMLAVMKSGGIYLPLDPRQPQRILSGILQQLEPVMLITDSSSLQDVKGFAGDIPLLLEMPASGEEILSELDIEFSSLIGVEKRPYRCFTPESTLPEYEVLPEELSSAALDIMLPDDAPAYVFYTSGSTGVPKGIKGTHRSLSHYIQWHSKEFAVGIDSRISQIAPVTFDASLKDILVALTSGATLCIPAPDTRQRMPSLVQWLADIRISVLQTVPSLFRLITREMEEAGIELPALQHVVLAGERLYGRDVLNWKKVNRGKARLSNMYGLTETTILKSCYHIKGLDWEPGDVLPIGRPIEDTSIAVINNGLLCVEGEIGEIYISSPYVTLGYTDPILTDTLFVPNPLLEDDRFLVCRTGDIGRYRSDGILELLGRRDDQVKLHGVRVELESIRQALLKLEDIRQVELVVHQDEELMQELICYYSGKEYAATALRALLEKELPLTHLPVHYIFMEAFPLNINGKVERKKLPRPSDRKEQENDDQPTEGVEQQLAGIWKAILRVDKVGRNTSFFTIGGSSLKAIQLISRIYKELEIQLTIADIFNHTTVSAQAILINGANAQKYQQIGIAAVQPDYPLSHGQRRLWVIDQLEENLVAYSRPLAYTLQGELNQMALQQAFLKVIERHESLRTIFPLVNGAPRQKILSVEELDFTIVTHDLSGDNSTVEEYKQLLAATPYSLSQGPLLRVWLLKLSADQHTLLLAVHHIISDEWSIQVLVKEVITAYNAMHRGEAYQHKPLPLQYKDYAVWQQEQLSGDLLKDHQNFWRNVLSGELPVLELPLDHPRGNNRTYNGEQLRFHLPAALRTSLEEVTGATGATLFMGLVAVVKALLYRYTGQHDLIVGTTVAGREHLQLEEQIGFYVNTLALRTIIDGDATFPVLLEQVKRVMLEAFDHQVYPFDKLVDELDIPRDLSRFPVFDVAVVMQQGMQMEESVPQMDGLQVGEERVGVTTSLYDLTFWFLDRGDGITLTLEYNTDLFLRERIELMGRHFENLLEQLCDGVTVMDADFLEIEEKDKLLHVYNKTIAPVSKDTLPELFSSRSLAWAGQPAIVCEGRLLSFAILDDYTNRMAGYLISHCGVKPGNIVALLLPRNEWAVVSMLAVLKAGAAYVPMDITYPAQRVSYILKDTAATLMITEEDIPVAGVPVLYTAVIRTEIAKWEGVVLPLVSPDDVAYVMYTSGSTGNPKGVIIQHKALLNYLLWANTWYFDDLRGNIFSVFTSLSFDLTITGLFSGLLRGDSVHLFPGENIEQVLSDTFNSAAINAVKLTPSHISVLELLNIDATGVKTIIAGGEELHNGHISILRQLNPDIRIFNEYGPTETTVGCTVYEVKEENRIYIGTPVANAQILVLDDELRLSPVGIEGEIFIGGMGVAAGYLGQPQLTAEKFIHHTLTDHRLYRSGDRGRWYFNGQLGYAGRRDEQQKIRGYRIETGEIAQALSAYSGVNEVFVTVLTQKEDKQLVAYYTAAHSIAATDLKTHLSRSLPEYMIPTWYVQLDAMPLNNNGKVDKAKLPAPLAAAGGSYIAPRNKLEKQLAAIWKDILGVAQVSVNDDFFVCGGHSLKAMQLIARVYKELSVKITLKDVFKYPVLEAQASFIQSSRREQYVAIPLATPAAYYPVSYAQHRLWVLHQFDGIDLAYSITEIFEYEGKLDTVRLAAAFDILINRHEILRTVFDIVDGKPVQVVRGSTGFHLHSESADSNLQAKIAAFTRQPFDLGNGPLLRAAVFSDSDTHHYLVLVIHHIIADEWSLQVLKRELTTIYTALENKEEIRLPVLPVQYKDYTSWQRNNRHSDSLLAQQAYWKNKLQDDLPVLELPADFPRPPVQRFEGGNYYHTIPAEVLGGLQSLVAGSQATLFMGLVTAVKSLLYRYTGQTDIVVGTPVAGREHPDLEDQIGLYVNTLVLRTTLTADEGFTSNLSAVRETALEAYANQEYPFNLLVEDIDINRDVSHSAIFDVMIVLRDADEEVPVRGTERRDEELDMHLGGSKFDITFYFKQQSDGLQLQIEYNRELFTHARIKRMGQHLHQLMKAAVATPGTPISRLPYLSAEEQQALLHSYNNTAAVFPPFTPLGTLIGRHAAATPEAIALITSNRQITYAALNKRAERLAAYLQNNGYAGTNKVVAVMVDRNEWLMIAILGILKSGAGYLPLDITAPAERLKYLLETSGATAVVAGVEEVPLLSFYEGSIITEALLSDAVVCDHEIQPADLAYVIYTSGSTGKPKGVMISHGSVYNLFQGLSAKTGISHTDKLLAVTTASFDMSVLELLLPLINGATVVLASREEVYSPEALQLMMQQGITFMQATPGMWHLLTESGWNGTEGLTIITGGDTLSASLAQRLLDRCKVLWNMYGPTETTIYCTWHRLNKADESPLLGGGLSNMSAYILDANLQLLPAGVPGVIYFSGPGIATGYLGQPELTASRFIDNPYNPGTVMYNTGDVCSWTEDGLIRFSGRADFQVKIRGYRIEPGEIQASMIKLEGITHAIVLTYGNGADKYLAAYYATDRDIQPDTVREYLQRFLPDYMVPAHLVLLDAIPLNRNGKVDRARLPVPGLTKVAYMAPETPTEKVLAGIWEDVLGTKNIGRNDNFFTLGGHSLKAIQTASLIYKRLEVKVPLKEIFLRSVLSDLAAMIDQSGKQLFSAIPLAPVQEYYPLSNSQERLWIQQQMLNNLETFNMPYTYWLRGPFDRTAFEAAVRLLVERYEILRSVMFLVNDKPVQQVKQYEDFDNWLGFEDLRALPDAEEQGLIAVEEWAGIPINLRKGPLLRLKLWQVKDDQYLFLLCIHHIIADEWSMQVMMRELVILYSACLEGKQHPLEPLPLQFKDFVMWTKNEENVALMSEHREYWVNRFSGDVPVLELPADRPRPAVPDNTGTRYYSRMQGVLNGKLFSLIKEQEATLMMGLAAIVQLLIYRYTGDKDIVLGLPVTGREHPDLQNQIGFFLNTIPLRSQIDEEHGFDELLRKVKADAIAAYDRISFPFEMLVDAVNEYKPLNKRSLFNVMLVLQDEDRKEEDLLNLQDMLVEEASVATEISKFDLTFFFRKQGDDLLLTLEYSTVLFDEVRMVHLCEHMHQLIINAGEQPALPLNRIKYLPAQEETLLLTTLNDTSTKILSGTIVDAFRKVAAALPDSNALVTGKTAYTFAALDLLSDKLAAYLIQHYHVKAGNVVAMMVSRNEWALISILAILKAGAAYLPIDSSLPEDRINYILDDAAATLLITDHDRFSWNGSVLALKELVNDIDQITPRTLPVINQAAPAYVIYTSGSTGMPKGVLISHASLMNYLTFVNRHYFGNTAGHVFGVFSSLSFDLTVTSLLSGLLRGDEVYLTPEEDILTALKEVFTNDRLTAVKITPAHIRVLATLQLEETAINTAIVGGEALLPDHVLILRKLNPQMRIFNEYGPTETTVGCTVSEITGAEHITIGKPIDNTQIYILDELQQLQPVGVEGEIYIGGAGVAIGYLNREELTAARFIPDPFGPGKLYRSGDKGRWNHQGEIEYAGRADEQIKLNGFRIEPGEIASAILKYPGIKEAVVIKTSIQREDYLVAYYTAPEAIDRKELQQHIGKFLPAFMVPAWFILIPAVPLTTNGKVDKILLPAPEIDSLTAFVAPRNELEHQTAVMWAEVLNLEAVGVTSNFFELGGHSMRAVQLVSRMNKELNLRLSLRDFLGYPTIESLLALADTRGVQKGTLLSLNRKEEGLPRMYCFAPLIGTSLLYMELGKTLQGIYNCYGLQDAGFDDGKDFDATIEEKVRRFAAAIQENESGREVMLTGFSFGGTIAFEVAKILEEKGIRTTLLLLDRDTRDKKKRKQSIELSRDAIQQEVNWLRDWLADVGLEDTHRDHLEKLFYHNLRLSEAYEQKGKIKGDIIAFKAKQNIHNDFLHMKDWERYTSGRFTHLFTQGDHYDAITLPRNLQLVVTSISEKNK</sequence>
<dbReference type="Gene3D" id="3.40.50.980">
    <property type="match status" value="6"/>
</dbReference>
<dbReference type="SUPFAM" id="SSF53474">
    <property type="entry name" value="alpha/beta-Hydrolases"/>
    <property type="match status" value="1"/>
</dbReference>
<evidence type="ECO:0000256" key="2">
    <source>
        <dbReference type="ARBA" id="ARBA00022450"/>
    </source>
</evidence>
<dbReference type="Pfam" id="PF00668">
    <property type="entry name" value="Condensation"/>
    <property type="match status" value="4"/>
</dbReference>
<feature type="domain" description="Carrier" evidence="5">
    <location>
        <begin position="1652"/>
        <end position="1727"/>
    </location>
</feature>
<comment type="cofactor">
    <cofactor evidence="1">
        <name>pantetheine 4'-phosphate</name>
        <dbReference type="ChEBI" id="CHEBI:47942"/>
    </cofactor>
</comment>
<dbReference type="Gene3D" id="3.30.559.10">
    <property type="entry name" value="Chloramphenicol acetyltransferase-like domain"/>
    <property type="match status" value="4"/>
</dbReference>
<dbReference type="OrthoDB" id="5298966at2"/>
<dbReference type="InterPro" id="IPR020845">
    <property type="entry name" value="AMP-binding_CS"/>
</dbReference>
<dbReference type="InterPro" id="IPR009081">
    <property type="entry name" value="PP-bd_ACP"/>
</dbReference>
<dbReference type="SMART" id="SM00823">
    <property type="entry name" value="PKS_PP"/>
    <property type="match status" value="3"/>
</dbReference>
<feature type="domain" description="Carrier" evidence="5">
    <location>
        <begin position="2690"/>
        <end position="2765"/>
    </location>
</feature>
<dbReference type="FunFam" id="1.10.1200.10:FF:000005">
    <property type="entry name" value="Nonribosomal peptide synthetase 1"/>
    <property type="match status" value="3"/>
</dbReference>
<reference evidence="6 7" key="1">
    <citation type="submission" date="2018-03" db="EMBL/GenBank/DDBJ databases">
        <title>Genomic Encyclopedia of Archaeal and Bacterial Type Strains, Phase II (KMG-II): from individual species to whole genera.</title>
        <authorList>
            <person name="Goeker M."/>
        </authorList>
    </citation>
    <scope>NUCLEOTIDE SEQUENCE [LARGE SCALE GENOMIC DNA]</scope>
    <source>
        <strain evidence="6 7">DSM 18107</strain>
    </source>
</reference>
<dbReference type="InterPro" id="IPR006162">
    <property type="entry name" value="Ppantetheine_attach_site"/>
</dbReference>
<evidence type="ECO:0000313" key="6">
    <source>
        <dbReference type="EMBL" id="PSL21502.1"/>
    </source>
</evidence>
<dbReference type="Gene3D" id="2.30.38.10">
    <property type="entry name" value="Luciferase, Domain 3"/>
    <property type="match status" value="3"/>
</dbReference>
<dbReference type="Gene3D" id="3.30.559.30">
    <property type="entry name" value="Nonribosomal peptide synthetase, condensation domain"/>
    <property type="match status" value="4"/>
</dbReference>
<dbReference type="Proteomes" id="UP000240978">
    <property type="component" value="Unassembled WGS sequence"/>
</dbReference>
<dbReference type="InterPro" id="IPR036736">
    <property type="entry name" value="ACP-like_sf"/>
</dbReference>
<name>A0A2P8FIG2_9BACT</name>
<dbReference type="Pfam" id="PF00975">
    <property type="entry name" value="Thioesterase"/>
    <property type="match status" value="1"/>
</dbReference>
<dbReference type="InterPro" id="IPR020806">
    <property type="entry name" value="PKS_PP-bd"/>
</dbReference>
<accession>A0A2P8FIG2</accession>
<evidence type="ECO:0000259" key="5">
    <source>
        <dbReference type="PROSITE" id="PS50075"/>
    </source>
</evidence>
<dbReference type="NCBIfam" id="TIGR01733">
    <property type="entry name" value="AA-adenyl-dom"/>
    <property type="match status" value="4"/>
</dbReference>
<feature type="domain" description="Carrier" evidence="5">
    <location>
        <begin position="4765"/>
        <end position="4840"/>
    </location>
</feature>
<comment type="caution">
    <text evidence="6">The sequence shown here is derived from an EMBL/GenBank/DDBJ whole genome shotgun (WGS) entry which is preliminary data.</text>
</comment>
<dbReference type="PROSITE" id="PS00012">
    <property type="entry name" value="PHOSPHOPANTETHEINE"/>
    <property type="match status" value="3"/>
</dbReference>
<dbReference type="EMBL" id="PYGK01000023">
    <property type="protein sequence ID" value="PSL21502.1"/>
    <property type="molecule type" value="Genomic_DNA"/>
</dbReference>
<dbReference type="GO" id="GO:0043041">
    <property type="term" value="P:amino acid activation for nonribosomal peptide biosynthetic process"/>
    <property type="evidence" value="ECO:0007669"/>
    <property type="project" value="TreeGrafter"/>
</dbReference>
<dbReference type="SUPFAM" id="SSF56801">
    <property type="entry name" value="Acetyl-CoA synthetase-like"/>
    <property type="match status" value="5"/>
</dbReference>
<dbReference type="InterPro" id="IPR025110">
    <property type="entry name" value="AMP-bd_C"/>
</dbReference>
<evidence type="ECO:0000256" key="1">
    <source>
        <dbReference type="ARBA" id="ARBA00001957"/>
    </source>
</evidence>
<dbReference type="Pfam" id="PF00550">
    <property type="entry name" value="PP-binding"/>
    <property type="match status" value="5"/>
</dbReference>
<dbReference type="Pfam" id="PF13193">
    <property type="entry name" value="AMP-binding_C"/>
    <property type="match status" value="1"/>
</dbReference>
<evidence type="ECO:0000256" key="3">
    <source>
        <dbReference type="ARBA" id="ARBA00022553"/>
    </source>
</evidence>
<dbReference type="SUPFAM" id="SSF52777">
    <property type="entry name" value="CoA-dependent acyltransferases"/>
    <property type="match status" value="8"/>
</dbReference>
<dbReference type="RefSeq" id="WP_106606033.1">
    <property type="nucleotide sequence ID" value="NZ_PYGK01000023.1"/>
</dbReference>
<dbReference type="GO" id="GO:0031177">
    <property type="term" value="F:phosphopantetheine binding"/>
    <property type="evidence" value="ECO:0007669"/>
    <property type="project" value="InterPro"/>
</dbReference>
<dbReference type="GO" id="GO:0005737">
    <property type="term" value="C:cytoplasm"/>
    <property type="evidence" value="ECO:0007669"/>
    <property type="project" value="TreeGrafter"/>
</dbReference>
<dbReference type="InterPro" id="IPR000873">
    <property type="entry name" value="AMP-dep_synth/lig_dom"/>
</dbReference>
<dbReference type="GO" id="GO:0044550">
    <property type="term" value="P:secondary metabolite biosynthetic process"/>
    <property type="evidence" value="ECO:0007669"/>
    <property type="project" value="TreeGrafter"/>
</dbReference>
<dbReference type="PROSITE" id="PS50075">
    <property type="entry name" value="CARRIER"/>
    <property type="match status" value="5"/>
</dbReference>
<protein>
    <submittedName>
        <fullName evidence="6">Tyrocidine synthetase-3</fullName>
    </submittedName>
</protein>
<evidence type="ECO:0000256" key="4">
    <source>
        <dbReference type="SAM" id="MobiDB-lite"/>
    </source>
</evidence>
<dbReference type="Pfam" id="PF00501">
    <property type="entry name" value="AMP-binding"/>
    <property type="match status" value="5"/>
</dbReference>
<organism evidence="6 7">
    <name type="scientific">Chitinophaga ginsengisoli</name>
    <dbReference type="NCBI Taxonomy" id="363837"/>
    <lineage>
        <taxon>Bacteria</taxon>
        <taxon>Pseudomonadati</taxon>
        <taxon>Bacteroidota</taxon>
        <taxon>Chitinophagia</taxon>
        <taxon>Chitinophagales</taxon>
        <taxon>Chitinophagaceae</taxon>
        <taxon>Chitinophaga</taxon>
    </lineage>
</organism>
<dbReference type="SUPFAM" id="SSF47336">
    <property type="entry name" value="ACP-like"/>
    <property type="match status" value="5"/>
</dbReference>
<dbReference type="NCBIfam" id="NF003417">
    <property type="entry name" value="PRK04813.1"/>
    <property type="match status" value="7"/>
</dbReference>
<keyword evidence="7" id="KW-1185">Reference proteome</keyword>
<dbReference type="Gene3D" id="3.30.300.30">
    <property type="match status" value="5"/>
</dbReference>
<dbReference type="Gene3D" id="3.40.50.1820">
    <property type="entry name" value="alpha/beta hydrolase"/>
    <property type="match status" value="1"/>
</dbReference>
<evidence type="ECO:0000313" key="7">
    <source>
        <dbReference type="Proteomes" id="UP000240978"/>
    </source>
</evidence>
<dbReference type="InterPro" id="IPR042099">
    <property type="entry name" value="ANL_N_sf"/>
</dbReference>
<dbReference type="PROSITE" id="PS00455">
    <property type="entry name" value="AMP_BINDING"/>
    <property type="match status" value="5"/>
</dbReference>
<dbReference type="Gene3D" id="1.10.1200.10">
    <property type="entry name" value="ACP-like"/>
    <property type="match status" value="5"/>
</dbReference>
<dbReference type="InterPro" id="IPR045851">
    <property type="entry name" value="AMP-bd_C_sf"/>
</dbReference>
<dbReference type="GO" id="GO:0003824">
    <property type="term" value="F:catalytic activity"/>
    <property type="evidence" value="ECO:0007669"/>
    <property type="project" value="InterPro"/>
</dbReference>
<dbReference type="InterPro" id="IPR023213">
    <property type="entry name" value="CAT-like_dom_sf"/>
</dbReference>
<dbReference type="FunFam" id="3.40.50.980:FF:000001">
    <property type="entry name" value="Non-ribosomal peptide synthetase"/>
    <property type="match status" value="2"/>
</dbReference>
<feature type="region of interest" description="Disordered" evidence="4">
    <location>
        <begin position="1636"/>
        <end position="1656"/>
    </location>
</feature>
<dbReference type="Gene3D" id="3.40.50.12780">
    <property type="entry name" value="N-terminal domain of ligase-like"/>
    <property type="match status" value="2"/>
</dbReference>
<dbReference type="InterPro" id="IPR010071">
    <property type="entry name" value="AA_adenyl_dom"/>
</dbReference>
<gene>
    <name evidence="6" type="ORF">CLV42_12356</name>
</gene>
<keyword evidence="2" id="KW-0596">Phosphopantetheine</keyword>
<dbReference type="InterPro" id="IPR001031">
    <property type="entry name" value="Thioesterase"/>
</dbReference>
<proteinExistence type="predicted"/>
<dbReference type="PANTHER" id="PTHR45527">
    <property type="entry name" value="NONRIBOSOMAL PEPTIDE SYNTHETASE"/>
    <property type="match status" value="1"/>
</dbReference>
<dbReference type="CDD" id="cd05930">
    <property type="entry name" value="A_NRPS"/>
    <property type="match status" value="5"/>
</dbReference>
<dbReference type="PANTHER" id="PTHR45527:SF1">
    <property type="entry name" value="FATTY ACID SYNTHASE"/>
    <property type="match status" value="1"/>
</dbReference>
<feature type="domain" description="Carrier" evidence="5">
    <location>
        <begin position="555"/>
        <end position="630"/>
    </location>
</feature>